<name>A0ABU0SV29_9ACTN</name>
<evidence type="ECO:0000256" key="3">
    <source>
        <dbReference type="ARBA" id="ARBA00022777"/>
    </source>
</evidence>
<dbReference type="PANTHER" id="PTHR43289">
    <property type="entry name" value="MITOGEN-ACTIVATED PROTEIN KINASE KINASE KINASE 20-RELATED"/>
    <property type="match status" value="1"/>
</dbReference>
<keyword evidence="10" id="KW-1185">Reference proteome</keyword>
<feature type="transmembrane region" description="Helical" evidence="7">
    <location>
        <begin position="552"/>
        <end position="569"/>
    </location>
</feature>
<evidence type="ECO:0000256" key="6">
    <source>
        <dbReference type="SAM" id="MobiDB-lite"/>
    </source>
</evidence>
<keyword evidence="2 5" id="KW-0547">Nucleotide-binding</keyword>
<evidence type="ECO:0000259" key="8">
    <source>
        <dbReference type="PROSITE" id="PS50011"/>
    </source>
</evidence>
<accession>A0ABU0SV29</accession>
<gene>
    <name evidence="9" type="ORF">QF035_004709</name>
</gene>
<dbReference type="EC" id="2.7.11.1" evidence="9"/>
<dbReference type="CDD" id="cd14014">
    <property type="entry name" value="STKc_PknB_like"/>
    <property type="match status" value="1"/>
</dbReference>
<keyword evidence="7" id="KW-0472">Membrane</keyword>
<sequence length="625" mass="65886">MDGLDPADPGWIGGYRLLGRLGEGGMGRVYLARSERGRTVAVKVVREELARKPDFRRRFAQEVKAARRVGGDWTAPVLDADTEAPTPWVATGYVAGPSLAEVVDEQYGPLPPKSVRALAIGLIRALQAIHGAGLVHRDLKPSNVLVTIDGPRVIDFGIARALDTAVQSADGLTKPGALVGSPGFMAPEQVRGERVTFASDVFCLGAVLAYTATGRLPFGTAEGGIHSLLFRIAEEEADLEGVPEAWQGLIAACLAKDPAQRPSLDTLLASAEEVPGAPAGREGRGGAWLPGEVLAELGRHAVRLLDSEDPQGPAPASGPVSGASAQVRIPSPAPASGPIPASSPVPGFGPPLAYSPTAPSWQSPQPGSPHPHSPLPGGFHAQSPLPGGLHPHSPPPGHLQAPQFSSPAYGSRLPAPRSTRGLSIALALLLALFVVPLLLRIAVLGVAYSRLSAAPSTSATDLIQDYKYLSVASLGTEVLTVFVGIAVVIVWAFWFQRSRGNAEAFAPGRIRHASGMAAGSWFIPVVNFYMPKQIGNDIWTATTGRPAGAGRWLLHTWWWFWVAYFLAYANDSWASWYDRDLAVAATDTIVTSQAANIIGIVTAVLAILFVRRLTNLQQARMAGGA</sequence>
<dbReference type="PANTHER" id="PTHR43289:SF34">
    <property type="entry name" value="SERINE_THREONINE-PROTEIN KINASE YBDM-RELATED"/>
    <property type="match status" value="1"/>
</dbReference>
<proteinExistence type="predicted"/>
<dbReference type="PROSITE" id="PS50011">
    <property type="entry name" value="PROTEIN_KINASE_DOM"/>
    <property type="match status" value="1"/>
</dbReference>
<feature type="compositionally biased region" description="Low complexity" evidence="6">
    <location>
        <begin position="310"/>
        <end position="330"/>
    </location>
</feature>
<dbReference type="InterPro" id="IPR000719">
    <property type="entry name" value="Prot_kinase_dom"/>
</dbReference>
<dbReference type="SUPFAM" id="SSF56112">
    <property type="entry name" value="Protein kinase-like (PK-like)"/>
    <property type="match status" value="1"/>
</dbReference>
<dbReference type="Proteomes" id="UP001230328">
    <property type="component" value="Unassembled WGS sequence"/>
</dbReference>
<evidence type="ECO:0000256" key="5">
    <source>
        <dbReference type="PROSITE-ProRule" id="PRU10141"/>
    </source>
</evidence>
<dbReference type="InterPro" id="IPR025565">
    <property type="entry name" value="DUF4328"/>
</dbReference>
<evidence type="ECO:0000313" key="9">
    <source>
        <dbReference type="EMBL" id="MDQ1027127.1"/>
    </source>
</evidence>
<feature type="region of interest" description="Disordered" evidence="6">
    <location>
        <begin position="306"/>
        <end position="412"/>
    </location>
</feature>
<evidence type="ECO:0000256" key="2">
    <source>
        <dbReference type="ARBA" id="ARBA00022741"/>
    </source>
</evidence>
<comment type="caution">
    <text evidence="9">The sequence shown here is derived from an EMBL/GenBank/DDBJ whole genome shotgun (WGS) entry which is preliminary data.</text>
</comment>
<dbReference type="SMART" id="SM00220">
    <property type="entry name" value="S_TKc"/>
    <property type="match status" value="1"/>
</dbReference>
<protein>
    <submittedName>
        <fullName evidence="9">Serine/threonine protein kinase</fullName>
        <ecNumber evidence="9">2.7.11.1</ecNumber>
    </submittedName>
</protein>
<keyword evidence="7" id="KW-0812">Transmembrane</keyword>
<keyword evidence="9" id="KW-0723">Serine/threonine-protein kinase</keyword>
<feature type="transmembrane region" description="Helical" evidence="7">
    <location>
        <begin position="422"/>
        <end position="448"/>
    </location>
</feature>
<dbReference type="InterPro" id="IPR011009">
    <property type="entry name" value="Kinase-like_dom_sf"/>
</dbReference>
<feature type="binding site" evidence="5">
    <location>
        <position position="52"/>
    </location>
    <ligand>
        <name>ATP</name>
        <dbReference type="ChEBI" id="CHEBI:30616"/>
    </ligand>
</feature>
<evidence type="ECO:0000256" key="4">
    <source>
        <dbReference type="ARBA" id="ARBA00022840"/>
    </source>
</evidence>
<reference evidence="9 10" key="1">
    <citation type="submission" date="2023-07" db="EMBL/GenBank/DDBJ databases">
        <title>Comparative genomics of wheat-associated soil bacteria to identify genetic determinants of phenazine resistance.</title>
        <authorList>
            <person name="Mouncey N."/>
        </authorList>
    </citation>
    <scope>NUCLEOTIDE SEQUENCE [LARGE SCALE GENOMIC DNA]</scope>
    <source>
        <strain evidence="9 10">V2I4</strain>
    </source>
</reference>
<dbReference type="Pfam" id="PF00069">
    <property type="entry name" value="Pkinase"/>
    <property type="match status" value="1"/>
</dbReference>
<dbReference type="InterPro" id="IPR017441">
    <property type="entry name" value="Protein_kinase_ATP_BS"/>
</dbReference>
<keyword evidence="4 5" id="KW-0067">ATP-binding</keyword>
<keyword evidence="7" id="KW-1133">Transmembrane helix</keyword>
<evidence type="ECO:0000256" key="1">
    <source>
        <dbReference type="ARBA" id="ARBA00022679"/>
    </source>
</evidence>
<dbReference type="EMBL" id="JAUSZI010000002">
    <property type="protein sequence ID" value="MDQ1027127.1"/>
    <property type="molecule type" value="Genomic_DNA"/>
</dbReference>
<dbReference type="RefSeq" id="WP_307522470.1">
    <property type="nucleotide sequence ID" value="NZ_JAUSZI010000002.1"/>
</dbReference>
<dbReference type="InterPro" id="IPR008271">
    <property type="entry name" value="Ser/Thr_kinase_AS"/>
</dbReference>
<dbReference type="GO" id="GO:0004674">
    <property type="term" value="F:protein serine/threonine kinase activity"/>
    <property type="evidence" value="ECO:0007669"/>
    <property type="project" value="UniProtKB-KW"/>
</dbReference>
<keyword evidence="1 9" id="KW-0808">Transferase</keyword>
<evidence type="ECO:0000313" key="10">
    <source>
        <dbReference type="Proteomes" id="UP001230328"/>
    </source>
</evidence>
<feature type="transmembrane region" description="Helical" evidence="7">
    <location>
        <begin position="468"/>
        <end position="494"/>
    </location>
</feature>
<feature type="compositionally biased region" description="Low complexity" evidence="6">
    <location>
        <begin position="375"/>
        <end position="391"/>
    </location>
</feature>
<organism evidence="9 10">
    <name type="scientific">Streptomyces umbrinus</name>
    <dbReference type="NCBI Taxonomy" id="67370"/>
    <lineage>
        <taxon>Bacteria</taxon>
        <taxon>Bacillati</taxon>
        <taxon>Actinomycetota</taxon>
        <taxon>Actinomycetes</taxon>
        <taxon>Kitasatosporales</taxon>
        <taxon>Streptomycetaceae</taxon>
        <taxon>Streptomyces</taxon>
        <taxon>Streptomyces phaeochromogenes group</taxon>
    </lineage>
</organism>
<keyword evidence="3 9" id="KW-0418">Kinase</keyword>
<dbReference type="Gene3D" id="1.10.510.10">
    <property type="entry name" value="Transferase(Phosphotransferase) domain 1"/>
    <property type="match status" value="1"/>
</dbReference>
<feature type="domain" description="Protein kinase" evidence="8">
    <location>
        <begin position="15"/>
        <end position="274"/>
    </location>
</feature>
<dbReference type="PROSITE" id="PS00107">
    <property type="entry name" value="PROTEIN_KINASE_ATP"/>
    <property type="match status" value="1"/>
</dbReference>
<dbReference type="Gene3D" id="3.30.200.20">
    <property type="entry name" value="Phosphorylase Kinase, domain 1"/>
    <property type="match status" value="1"/>
</dbReference>
<feature type="compositionally biased region" description="Pro residues" evidence="6">
    <location>
        <begin position="331"/>
        <end position="349"/>
    </location>
</feature>
<dbReference type="PROSITE" id="PS00108">
    <property type="entry name" value="PROTEIN_KINASE_ST"/>
    <property type="match status" value="1"/>
</dbReference>
<dbReference type="Pfam" id="PF14219">
    <property type="entry name" value="DUF4328"/>
    <property type="match status" value="1"/>
</dbReference>
<feature type="transmembrane region" description="Helical" evidence="7">
    <location>
        <begin position="589"/>
        <end position="610"/>
    </location>
</feature>
<evidence type="ECO:0000256" key="7">
    <source>
        <dbReference type="SAM" id="Phobius"/>
    </source>
</evidence>